<evidence type="ECO:0000256" key="4">
    <source>
        <dbReference type="ARBA" id="ARBA00013081"/>
    </source>
</evidence>
<evidence type="ECO:0000256" key="5">
    <source>
        <dbReference type="ARBA" id="ARBA00022723"/>
    </source>
</evidence>
<proteinExistence type="inferred from homology"/>
<dbReference type="FunFam" id="3.60.40.10:FF:000016">
    <property type="entry name" value="Protein phosphatase 2C"/>
    <property type="match status" value="1"/>
</dbReference>
<dbReference type="InterPro" id="IPR000222">
    <property type="entry name" value="PP2C_BS"/>
</dbReference>
<reference evidence="12 13" key="1">
    <citation type="journal article" date="2019" name="Sci. Rep.">
        <title>Comparative genomics of chytrid fungi reveal insights into the obligate biotrophic and pathogenic lifestyle of Synchytrium endobioticum.</title>
        <authorList>
            <person name="van de Vossenberg B.T.L.H."/>
            <person name="Warris S."/>
            <person name="Nguyen H.D.T."/>
            <person name="van Gent-Pelzer M.P.E."/>
            <person name="Joly D.L."/>
            <person name="van de Geest H.C."/>
            <person name="Bonants P.J.M."/>
            <person name="Smith D.S."/>
            <person name="Levesque C.A."/>
            <person name="van der Lee T.A.J."/>
        </authorList>
    </citation>
    <scope>NUCLEOTIDE SEQUENCE [LARGE SCALE GENOMIC DNA]</scope>
    <source>
        <strain evidence="12 13">CBS 675.73</strain>
    </source>
</reference>
<dbReference type="PROSITE" id="PS01032">
    <property type="entry name" value="PPM_1"/>
    <property type="match status" value="1"/>
</dbReference>
<comment type="catalytic activity">
    <reaction evidence="9">
        <text>O-phospho-L-threonyl-[protein] + H2O = L-threonyl-[protein] + phosphate</text>
        <dbReference type="Rhea" id="RHEA:47004"/>
        <dbReference type="Rhea" id="RHEA-COMP:11060"/>
        <dbReference type="Rhea" id="RHEA-COMP:11605"/>
        <dbReference type="ChEBI" id="CHEBI:15377"/>
        <dbReference type="ChEBI" id="CHEBI:30013"/>
        <dbReference type="ChEBI" id="CHEBI:43474"/>
        <dbReference type="ChEBI" id="CHEBI:61977"/>
        <dbReference type="EC" id="3.1.3.16"/>
    </reaction>
    <physiologicalReaction direction="left-to-right" evidence="9">
        <dbReference type="Rhea" id="RHEA:47005"/>
    </physiologicalReaction>
</comment>
<dbReference type="Proteomes" id="UP000320333">
    <property type="component" value="Unassembled WGS sequence"/>
</dbReference>
<keyword evidence="8" id="KW-0464">Manganese</keyword>
<evidence type="ECO:0000256" key="7">
    <source>
        <dbReference type="ARBA" id="ARBA00022912"/>
    </source>
</evidence>
<keyword evidence="5" id="KW-0479">Metal-binding</keyword>
<evidence type="ECO:0000313" key="13">
    <source>
        <dbReference type="Proteomes" id="UP000320333"/>
    </source>
</evidence>
<dbReference type="Pfam" id="PF00481">
    <property type="entry name" value="PP2C"/>
    <property type="match status" value="1"/>
</dbReference>
<dbReference type="InterPro" id="IPR001932">
    <property type="entry name" value="PPM-type_phosphatase-like_dom"/>
</dbReference>
<dbReference type="PROSITE" id="PS51746">
    <property type="entry name" value="PPM_2"/>
    <property type="match status" value="1"/>
</dbReference>
<dbReference type="AlphaFoldDB" id="A0A507F5W9"/>
<gene>
    <name evidence="12" type="ORF">CcCBS67573_g06331</name>
</gene>
<evidence type="ECO:0000256" key="1">
    <source>
        <dbReference type="ARBA" id="ARBA00001936"/>
    </source>
</evidence>
<accession>A0A507F5W9</accession>
<dbReference type="InterPro" id="IPR036457">
    <property type="entry name" value="PPM-type-like_dom_sf"/>
</dbReference>
<dbReference type="PANTHER" id="PTHR13832:SF565">
    <property type="entry name" value="AT28366P-RELATED"/>
    <property type="match status" value="1"/>
</dbReference>
<dbReference type="SMART" id="SM00332">
    <property type="entry name" value="PP2Cc"/>
    <property type="match status" value="1"/>
</dbReference>
<keyword evidence="13" id="KW-1185">Reference proteome</keyword>
<evidence type="ECO:0000256" key="9">
    <source>
        <dbReference type="ARBA" id="ARBA00048832"/>
    </source>
</evidence>
<comment type="similarity">
    <text evidence="3 10">Belongs to the PP2C family.</text>
</comment>
<dbReference type="GO" id="GO:0004722">
    <property type="term" value="F:protein serine/threonine phosphatase activity"/>
    <property type="evidence" value="ECO:0007669"/>
    <property type="project" value="UniProtKB-EC"/>
</dbReference>
<dbReference type="InterPro" id="IPR015655">
    <property type="entry name" value="PP2C"/>
</dbReference>
<comment type="cofactor">
    <cofactor evidence="2">
        <name>Mg(2+)</name>
        <dbReference type="ChEBI" id="CHEBI:18420"/>
    </cofactor>
</comment>
<sequence length="339" mass="36789">MGQTLSEPITDKHTTQDADDRFLYAASSMQGWRITMEDAHSTLLSVLEEGKPRHSFFAVYDGHGGSAVAKYSGNHLHKKIIQEPAFAEGDYLTAIKNGFLAIDVDLKISPEYLADPAGCTAVTVLITDDMRIFCGNAGDSRAVLSNKGNAVALSFDHKPTNPGETARIRAAGGYVEFGRVNGNLALSRAVGDFEFKQNPGLRAEDQIVTVDPDIEQGQLVAGDDDFIVLACDGIWDCMSNDQVVDFVMFCLAANKTLAETCELMMEYCLASDSDMGGVGCDNMTVVIVAVLGDGKETKITYEEWVTRVKARWAAKTERSTFLPKERIAGLFSAASNETK</sequence>
<evidence type="ECO:0000256" key="2">
    <source>
        <dbReference type="ARBA" id="ARBA00001946"/>
    </source>
</evidence>
<dbReference type="SUPFAM" id="SSF81606">
    <property type="entry name" value="PP2C-like"/>
    <property type="match status" value="1"/>
</dbReference>
<evidence type="ECO:0000256" key="6">
    <source>
        <dbReference type="ARBA" id="ARBA00022801"/>
    </source>
</evidence>
<dbReference type="OrthoDB" id="10264738at2759"/>
<dbReference type="EC" id="3.1.3.16" evidence="4"/>
<organism evidence="12 13">
    <name type="scientific">Chytriomyces confervae</name>
    <dbReference type="NCBI Taxonomy" id="246404"/>
    <lineage>
        <taxon>Eukaryota</taxon>
        <taxon>Fungi</taxon>
        <taxon>Fungi incertae sedis</taxon>
        <taxon>Chytridiomycota</taxon>
        <taxon>Chytridiomycota incertae sedis</taxon>
        <taxon>Chytridiomycetes</taxon>
        <taxon>Chytridiales</taxon>
        <taxon>Chytriomycetaceae</taxon>
        <taxon>Chytriomyces</taxon>
    </lineage>
</organism>
<feature type="domain" description="PPM-type phosphatase" evidence="11">
    <location>
        <begin position="23"/>
        <end position="290"/>
    </location>
</feature>
<dbReference type="CDD" id="cd00143">
    <property type="entry name" value="PP2Cc"/>
    <property type="match status" value="1"/>
</dbReference>
<keyword evidence="6 10" id="KW-0378">Hydrolase</keyword>
<evidence type="ECO:0000256" key="8">
    <source>
        <dbReference type="ARBA" id="ARBA00023211"/>
    </source>
</evidence>
<name>A0A507F5W9_9FUNG</name>
<dbReference type="PANTHER" id="PTHR13832">
    <property type="entry name" value="PROTEIN PHOSPHATASE 2C"/>
    <property type="match status" value="1"/>
</dbReference>
<evidence type="ECO:0000256" key="10">
    <source>
        <dbReference type="RuleBase" id="RU003465"/>
    </source>
</evidence>
<comment type="cofactor">
    <cofactor evidence="1">
        <name>Mn(2+)</name>
        <dbReference type="ChEBI" id="CHEBI:29035"/>
    </cofactor>
</comment>
<evidence type="ECO:0000256" key="3">
    <source>
        <dbReference type="ARBA" id="ARBA00006702"/>
    </source>
</evidence>
<dbReference type="GO" id="GO:0046872">
    <property type="term" value="F:metal ion binding"/>
    <property type="evidence" value="ECO:0007669"/>
    <property type="project" value="UniProtKB-KW"/>
</dbReference>
<keyword evidence="7 10" id="KW-0904">Protein phosphatase</keyword>
<evidence type="ECO:0000313" key="12">
    <source>
        <dbReference type="EMBL" id="TPX71020.1"/>
    </source>
</evidence>
<dbReference type="EMBL" id="QEAP01000264">
    <property type="protein sequence ID" value="TPX71020.1"/>
    <property type="molecule type" value="Genomic_DNA"/>
</dbReference>
<dbReference type="STRING" id="246404.A0A507F5W9"/>
<evidence type="ECO:0000259" key="11">
    <source>
        <dbReference type="PROSITE" id="PS51746"/>
    </source>
</evidence>
<comment type="caution">
    <text evidence="12">The sequence shown here is derived from an EMBL/GenBank/DDBJ whole genome shotgun (WGS) entry which is preliminary data.</text>
</comment>
<dbReference type="Gene3D" id="3.60.40.10">
    <property type="entry name" value="PPM-type phosphatase domain"/>
    <property type="match status" value="1"/>
</dbReference>
<protein>
    <recommendedName>
        <fullName evidence="4">protein-serine/threonine phosphatase</fullName>
        <ecNumber evidence="4">3.1.3.16</ecNumber>
    </recommendedName>
</protein>